<dbReference type="Gene3D" id="3.40.50.300">
    <property type="entry name" value="P-loop containing nucleotide triphosphate hydrolases"/>
    <property type="match status" value="2"/>
</dbReference>
<comment type="caution">
    <text evidence="3">The sequence shown here is derived from an EMBL/GenBank/DDBJ whole genome shotgun (WGS) entry which is preliminary data.</text>
</comment>
<evidence type="ECO:0000313" key="4">
    <source>
        <dbReference type="Proteomes" id="UP000006437"/>
    </source>
</evidence>
<keyword evidence="1" id="KW-0378">Hydrolase</keyword>
<sequence length="464" mass="52909">MDFIKKNKDYLDFIAEKQKLIESSGFDIDKNTLNPLLYDFQKDIVRWTLAKGKSAIFADCGLGKTPMQLEWANQICNHTGGNVLILAPLAVASQTVEEGKKFNISVNICESQADIKDGINITNYEKLSKFEAHTFKGIVLDESSILKSFTGKIRNEIITDFERVPFKLACTATPAPNDFMELGNHSEFLGVMTRAEMLSMFFIHDGSDTAKWRLKGHAEDVFWQWMCSWSVFIDNPKSLGYDISGYDLPSLNIQEIIVDGEEFINETLTLTQRRQARKDTLTERCAAAADLVNNSYEQWLIWCNLNDESTMLRDKIIDAVEVKGSDKATHKTNAMIGFSNSEVKALVTKPSIAGFGMNWQNCHNMIFVGLSDSYEQFYQALRRCWRFGQNKQVNAYIVMSAREGSVKENIQRKENDALKMRNAMIELTKEITKKELAKTTRITTPYESKIEMILPDWEEMKQAC</sequence>
<organism evidence="3 4">
    <name type="scientific">Peptoanaerobacter stomatis</name>
    <dbReference type="NCBI Taxonomy" id="796937"/>
    <lineage>
        <taxon>Bacteria</taxon>
        <taxon>Bacillati</taxon>
        <taxon>Bacillota</taxon>
        <taxon>Clostridia</taxon>
        <taxon>Peptostreptococcales</taxon>
        <taxon>Filifactoraceae</taxon>
        <taxon>Peptoanaerobacter</taxon>
    </lineage>
</organism>
<dbReference type="SMART" id="SM00487">
    <property type="entry name" value="DEXDc"/>
    <property type="match status" value="1"/>
</dbReference>
<accession>G9X230</accession>
<feature type="domain" description="Helicase ATP-binding" evidence="2">
    <location>
        <begin position="33"/>
        <end position="206"/>
    </location>
</feature>
<dbReference type="BioCyc" id="EBAC796937-HMP:GMGH-454-MONOMER"/>
<evidence type="ECO:0000259" key="2">
    <source>
        <dbReference type="SMART" id="SM00487"/>
    </source>
</evidence>
<dbReference type="Proteomes" id="UP000006437">
    <property type="component" value="Unassembled WGS sequence"/>
</dbReference>
<dbReference type="HOGENOM" id="CLU_048245_0_0_9"/>
<dbReference type="PANTHER" id="PTHR45766:SF6">
    <property type="entry name" value="SWI_SNF-RELATED MATRIX-ASSOCIATED ACTIN-DEPENDENT REGULATOR OF CHROMATIN SUBFAMILY A-LIKE PROTEIN 1"/>
    <property type="match status" value="1"/>
</dbReference>
<gene>
    <name evidence="3" type="ORF">HMPREF9629_00453</name>
</gene>
<dbReference type="SUPFAM" id="SSF52540">
    <property type="entry name" value="P-loop containing nucleoside triphosphate hydrolases"/>
    <property type="match status" value="2"/>
</dbReference>
<dbReference type="AlphaFoldDB" id="G9X230"/>
<protein>
    <recommendedName>
        <fullName evidence="2">Helicase ATP-binding domain-containing protein</fullName>
    </recommendedName>
</protein>
<dbReference type="PATRIC" id="fig|796937.3.peg.1675"/>
<dbReference type="RefSeq" id="WP_009524690.1">
    <property type="nucleotide sequence ID" value="NZ_JH414547.1"/>
</dbReference>
<dbReference type="InterPro" id="IPR014001">
    <property type="entry name" value="Helicase_ATP-bd"/>
</dbReference>
<evidence type="ECO:0000313" key="3">
    <source>
        <dbReference type="EMBL" id="EHL13153.1"/>
    </source>
</evidence>
<dbReference type="InterPro" id="IPR027417">
    <property type="entry name" value="P-loop_NTPase"/>
</dbReference>
<name>G9X230_9FIRM</name>
<evidence type="ECO:0000256" key="1">
    <source>
        <dbReference type="ARBA" id="ARBA00022801"/>
    </source>
</evidence>
<reference evidence="3 4" key="1">
    <citation type="submission" date="2011-08" db="EMBL/GenBank/DDBJ databases">
        <title>The Genome Sequence of Eubacteriaceae bacterium ACC19a.</title>
        <authorList>
            <consortium name="The Broad Institute Genome Sequencing Platform"/>
            <person name="Earl A."/>
            <person name="Ward D."/>
            <person name="Feldgarden M."/>
            <person name="Gevers D."/>
            <person name="Sizova M."/>
            <person name="Hazen A."/>
            <person name="Epstein S."/>
            <person name="Young S.K."/>
            <person name="Zeng Q."/>
            <person name="Gargeya S."/>
            <person name="Fitzgerald M."/>
            <person name="Haas B."/>
            <person name="Abouelleil A."/>
            <person name="Alvarado L."/>
            <person name="Arachchi H.M."/>
            <person name="Berlin A."/>
            <person name="Brown A."/>
            <person name="Chapman S.B."/>
            <person name="Chen Z."/>
            <person name="Dunbar C."/>
            <person name="Freedman E."/>
            <person name="Gearin G."/>
            <person name="Gellesch M."/>
            <person name="Goldberg J."/>
            <person name="Griggs A."/>
            <person name="Gujja S."/>
            <person name="Heiman D."/>
            <person name="Howarth C."/>
            <person name="Larson L."/>
            <person name="Lui A."/>
            <person name="MacDonald P.J.P."/>
            <person name="Montmayeur A."/>
            <person name="Murphy C."/>
            <person name="Neiman D."/>
            <person name="Pearson M."/>
            <person name="Priest M."/>
            <person name="Roberts A."/>
            <person name="Saif S."/>
            <person name="Shea T."/>
            <person name="Shenoy N."/>
            <person name="Sisk P."/>
            <person name="Stolte C."/>
            <person name="Sykes S."/>
            <person name="Wortman J."/>
            <person name="Nusbaum C."/>
            <person name="Birren B."/>
        </authorList>
    </citation>
    <scope>NUCLEOTIDE SEQUENCE [LARGE SCALE GENOMIC DNA]</scope>
    <source>
        <strain evidence="3 4">ACC19a</strain>
    </source>
</reference>
<dbReference type="GO" id="GO:0016787">
    <property type="term" value="F:hydrolase activity"/>
    <property type="evidence" value="ECO:0007669"/>
    <property type="project" value="UniProtKB-KW"/>
</dbReference>
<proteinExistence type="predicted"/>
<dbReference type="EMBL" id="AFZE01000045">
    <property type="protein sequence ID" value="EHL13153.1"/>
    <property type="molecule type" value="Genomic_DNA"/>
</dbReference>
<dbReference type="Pfam" id="PF00271">
    <property type="entry name" value="Helicase_C"/>
    <property type="match status" value="1"/>
</dbReference>
<dbReference type="InterPro" id="IPR001650">
    <property type="entry name" value="Helicase_C-like"/>
</dbReference>
<dbReference type="PANTHER" id="PTHR45766">
    <property type="entry name" value="DNA ANNEALING HELICASE AND ENDONUCLEASE ZRANB3 FAMILY MEMBER"/>
    <property type="match status" value="1"/>
</dbReference>